<dbReference type="InterPro" id="IPR036093">
    <property type="entry name" value="NAC_dom_sf"/>
</dbReference>
<dbReference type="EMBL" id="KK914220">
    <property type="protein sequence ID" value="KDP46134.1"/>
    <property type="molecule type" value="Genomic_DNA"/>
</dbReference>
<evidence type="ECO:0000313" key="9">
    <source>
        <dbReference type="Proteomes" id="UP000027138"/>
    </source>
</evidence>
<dbReference type="GO" id="GO:0005634">
    <property type="term" value="C:nucleus"/>
    <property type="evidence" value="ECO:0007669"/>
    <property type="project" value="UniProtKB-SubCell"/>
</dbReference>
<accession>R4N5T0</accession>
<dbReference type="OrthoDB" id="852157at2759"/>
<evidence type="ECO:0000256" key="5">
    <source>
        <dbReference type="ARBA" id="ARBA00023242"/>
    </source>
</evidence>
<keyword evidence="2" id="KW-0805">Transcription regulation</keyword>
<name>R4N5T0_JATCU</name>
<evidence type="ECO:0000256" key="1">
    <source>
        <dbReference type="ARBA" id="ARBA00004123"/>
    </source>
</evidence>
<evidence type="ECO:0000256" key="4">
    <source>
        <dbReference type="ARBA" id="ARBA00023163"/>
    </source>
</evidence>
<evidence type="ECO:0000313" key="7">
    <source>
        <dbReference type="EMBL" id="AGL39737.1"/>
    </source>
</evidence>
<gene>
    <name evidence="8" type="ORF">JCGZ_06645</name>
</gene>
<protein>
    <submittedName>
        <fullName evidence="7">NAC transcription factor 081</fullName>
    </submittedName>
</protein>
<dbReference type="Gene3D" id="2.170.150.80">
    <property type="entry name" value="NAC domain"/>
    <property type="match status" value="1"/>
</dbReference>
<dbReference type="PANTHER" id="PTHR31989">
    <property type="entry name" value="NAC DOMAIN-CONTAINING PROTEIN 82-RELATED"/>
    <property type="match status" value="1"/>
</dbReference>
<evidence type="ECO:0000256" key="2">
    <source>
        <dbReference type="ARBA" id="ARBA00023015"/>
    </source>
</evidence>
<keyword evidence="4" id="KW-0804">Transcription</keyword>
<evidence type="ECO:0000259" key="6">
    <source>
        <dbReference type="PROSITE" id="PS51005"/>
    </source>
</evidence>
<dbReference type="GO" id="GO:0006355">
    <property type="term" value="P:regulation of DNA-templated transcription"/>
    <property type="evidence" value="ECO:0007669"/>
    <property type="project" value="InterPro"/>
</dbReference>
<evidence type="ECO:0000256" key="3">
    <source>
        <dbReference type="ARBA" id="ARBA00023125"/>
    </source>
</evidence>
<feature type="domain" description="NAC" evidence="6">
    <location>
        <begin position="6"/>
        <end position="155"/>
    </location>
</feature>
<dbReference type="Proteomes" id="UP000027138">
    <property type="component" value="Unassembled WGS sequence"/>
</dbReference>
<keyword evidence="3" id="KW-0238">DNA-binding</keyword>
<comment type="subcellular location">
    <subcellularLocation>
        <location evidence="1">Nucleus</location>
    </subcellularLocation>
</comment>
<dbReference type="STRING" id="180498.R4N5T0"/>
<organism evidence="7">
    <name type="scientific">Jatropha curcas</name>
    <name type="common">Barbados nut</name>
    <dbReference type="NCBI Taxonomy" id="180498"/>
    <lineage>
        <taxon>Eukaryota</taxon>
        <taxon>Viridiplantae</taxon>
        <taxon>Streptophyta</taxon>
        <taxon>Embryophyta</taxon>
        <taxon>Tracheophyta</taxon>
        <taxon>Spermatophyta</taxon>
        <taxon>Magnoliopsida</taxon>
        <taxon>eudicotyledons</taxon>
        <taxon>Gunneridae</taxon>
        <taxon>Pentapetalae</taxon>
        <taxon>rosids</taxon>
        <taxon>fabids</taxon>
        <taxon>Malpighiales</taxon>
        <taxon>Euphorbiaceae</taxon>
        <taxon>Crotonoideae</taxon>
        <taxon>Jatropheae</taxon>
        <taxon>Jatropha</taxon>
    </lineage>
</organism>
<keyword evidence="9" id="KW-1185">Reference proteome</keyword>
<reference evidence="7" key="2">
    <citation type="journal article" date="2015" name="PLoS ONE">
        <title>Genome-Wide Analysis of the NAC Gene Family in Physic Nut (Jatropha curcas L.).</title>
        <authorList>
            <person name="Wu Z."/>
            <person name="Xu X."/>
            <person name="Xiong W."/>
            <person name="Wu P."/>
            <person name="Chen Y."/>
            <person name="Li M."/>
            <person name="Wu G."/>
            <person name="Jiang H."/>
        </authorList>
    </citation>
    <scope>NUCLEOTIDE SEQUENCE</scope>
</reference>
<dbReference type="AlphaFoldDB" id="R4N5T0"/>
<reference evidence="8 9" key="1">
    <citation type="journal article" date="2014" name="PLoS ONE">
        <title>Global Analysis of Gene Expression Profiles in Physic Nut (Jatropha curcas L.) Seedlings Exposed to Salt Stress.</title>
        <authorList>
            <person name="Zhang L."/>
            <person name="Zhang C."/>
            <person name="Wu P."/>
            <person name="Chen Y."/>
            <person name="Li M."/>
            <person name="Jiang H."/>
            <person name="Wu G."/>
        </authorList>
    </citation>
    <scope>NUCLEOTIDE SEQUENCE [LARGE SCALE GENOMIC DNA]</scope>
    <source>
        <strain evidence="9">cv. GZQX0401</strain>
        <tissue evidence="8">Young leaves</tissue>
    </source>
</reference>
<keyword evidence="5" id="KW-0539">Nucleus</keyword>
<proteinExistence type="predicted"/>
<dbReference type="Pfam" id="PF02365">
    <property type="entry name" value="NAM"/>
    <property type="match status" value="1"/>
</dbReference>
<sequence>MDETLLLPGYRFIPNDKELYVDYLYPKITGQLSPVLQRIVPDCDLYGTEEPWMVWKRFGGDELGGLGDLYFFTKLKKTNPRSSRVERSVGKGTWHGENTGVPLLLEEIGQTGMKRRFCYRSKTLSKQQQEGHFIMHEYSFPNIKSNLVLCSLRKKDAFSVSSPGSKKRKLDEEGVENSLVMEERMEDSSKKRKLHEEGVVVDSFIINEPMGFNMCLSMDELMGYPQSSNGDDEYLDFHNWLAAAESAVHGQETEQSSIEDDAWG</sequence>
<dbReference type="SUPFAM" id="SSF101941">
    <property type="entry name" value="NAC domain"/>
    <property type="match status" value="1"/>
</dbReference>
<dbReference type="PROSITE" id="PS51005">
    <property type="entry name" value="NAC"/>
    <property type="match status" value="1"/>
</dbReference>
<dbReference type="InterPro" id="IPR003441">
    <property type="entry name" value="NAC-dom"/>
</dbReference>
<dbReference type="EMBL" id="KC775359">
    <property type="protein sequence ID" value="AGL39737.1"/>
    <property type="molecule type" value="Genomic_DNA"/>
</dbReference>
<evidence type="ECO:0000313" key="8">
    <source>
        <dbReference type="EMBL" id="KDP46134.1"/>
    </source>
</evidence>
<dbReference type="GO" id="GO:0003677">
    <property type="term" value="F:DNA binding"/>
    <property type="evidence" value="ECO:0007669"/>
    <property type="project" value="UniProtKB-KW"/>
</dbReference>